<proteinExistence type="predicted"/>
<dbReference type="InterPro" id="IPR015943">
    <property type="entry name" value="WD40/YVTN_repeat-like_dom_sf"/>
</dbReference>
<dbReference type="PANTHER" id="PTHR19879:SF9">
    <property type="entry name" value="TRANSCRIPTION INITIATION FACTOR TFIID SUBUNIT 5"/>
    <property type="match status" value="1"/>
</dbReference>
<feature type="repeat" description="WD" evidence="3">
    <location>
        <begin position="175"/>
        <end position="210"/>
    </location>
</feature>
<keyword evidence="2" id="KW-0677">Repeat</keyword>
<dbReference type="SUPFAM" id="SSF50978">
    <property type="entry name" value="WD40 repeat-like"/>
    <property type="match status" value="1"/>
</dbReference>
<dbReference type="EMBL" id="KN835983">
    <property type="protein sequence ID" value="KIK33261.1"/>
    <property type="molecule type" value="Genomic_DNA"/>
</dbReference>
<dbReference type="InterPro" id="IPR001680">
    <property type="entry name" value="WD40_rpt"/>
</dbReference>
<dbReference type="PROSITE" id="PS00678">
    <property type="entry name" value="WD_REPEATS_1"/>
    <property type="match status" value="3"/>
</dbReference>
<dbReference type="PROSITE" id="PS50294">
    <property type="entry name" value="WD_REPEATS_REGION"/>
    <property type="match status" value="4"/>
</dbReference>
<evidence type="ECO:0000313" key="5">
    <source>
        <dbReference type="Proteomes" id="UP000054485"/>
    </source>
</evidence>
<dbReference type="InterPro" id="IPR020472">
    <property type="entry name" value="WD40_PAC1"/>
</dbReference>
<dbReference type="CDD" id="cd00200">
    <property type="entry name" value="WD40"/>
    <property type="match status" value="1"/>
</dbReference>
<dbReference type="STRING" id="930992.A0A0C9ZV31"/>
<dbReference type="AlphaFoldDB" id="A0A0C9ZV31"/>
<feature type="repeat" description="WD" evidence="3">
    <location>
        <begin position="217"/>
        <end position="250"/>
    </location>
</feature>
<dbReference type="Gene3D" id="2.130.10.10">
    <property type="entry name" value="YVTN repeat-like/Quinoprotein amine dehydrogenase"/>
    <property type="match status" value="2"/>
</dbReference>
<evidence type="ECO:0000256" key="2">
    <source>
        <dbReference type="ARBA" id="ARBA00022737"/>
    </source>
</evidence>
<dbReference type="InterPro" id="IPR019775">
    <property type="entry name" value="WD40_repeat_CS"/>
</dbReference>
<evidence type="ECO:0000313" key="4">
    <source>
        <dbReference type="EMBL" id="KIK33261.1"/>
    </source>
</evidence>
<feature type="repeat" description="WD" evidence="3">
    <location>
        <begin position="46"/>
        <end position="87"/>
    </location>
</feature>
<organism evidence="4 5">
    <name type="scientific">Suillus luteus UH-Slu-Lm8-n1</name>
    <dbReference type="NCBI Taxonomy" id="930992"/>
    <lineage>
        <taxon>Eukaryota</taxon>
        <taxon>Fungi</taxon>
        <taxon>Dikarya</taxon>
        <taxon>Basidiomycota</taxon>
        <taxon>Agaricomycotina</taxon>
        <taxon>Agaricomycetes</taxon>
        <taxon>Agaricomycetidae</taxon>
        <taxon>Boletales</taxon>
        <taxon>Suillineae</taxon>
        <taxon>Suillaceae</taxon>
        <taxon>Suillus</taxon>
    </lineage>
</organism>
<evidence type="ECO:0000256" key="3">
    <source>
        <dbReference type="PROSITE-ProRule" id="PRU00221"/>
    </source>
</evidence>
<dbReference type="OrthoDB" id="538223at2759"/>
<gene>
    <name evidence="4" type="ORF">CY34DRAFT_99902</name>
</gene>
<name>A0A0C9ZV31_9AGAM</name>
<dbReference type="PANTHER" id="PTHR19879">
    <property type="entry name" value="TRANSCRIPTION INITIATION FACTOR TFIID"/>
    <property type="match status" value="1"/>
</dbReference>
<sequence length="275" mass="29849">MRGHTKYASGIAHLPGRQCIITCSVDGSLRLCHVESSEQIGDKWRDEGDEAGVRTMALFPNGMTLVSGSSDGTVRLWDVEMGKVVLKWKGHTECVTSVCWSRNGEQVVSGDIHGTVRVWDVKNGEPIQGMNPIKTGHEFVYAASYSPEAKTIATGGYNKSGIEIWDAKTGKQIAVLEHTSAVYSVTLFQNDCLLASTSWDGTARLWNLDTNIQVGPPLQHENFIRCAAFSADGKLLSTVCDDNNVYVWDIHAILNTAGLGDLNVSVHAPSTVSLI</sequence>
<dbReference type="PROSITE" id="PS50082">
    <property type="entry name" value="WD_REPEATS_2"/>
    <property type="match status" value="4"/>
</dbReference>
<keyword evidence="1 3" id="KW-0853">WD repeat</keyword>
<evidence type="ECO:0008006" key="6">
    <source>
        <dbReference type="Google" id="ProtNLM"/>
    </source>
</evidence>
<dbReference type="SMART" id="SM00320">
    <property type="entry name" value="WD40"/>
    <property type="match status" value="6"/>
</dbReference>
<keyword evidence="5" id="KW-1185">Reference proteome</keyword>
<dbReference type="PRINTS" id="PR00320">
    <property type="entry name" value="GPROTEINBRPT"/>
</dbReference>
<reference evidence="4 5" key="1">
    <citation type="submission" date="2014-04" db="EMBL/GenBank/DDBJ databases">
        <authorList>
            <consortium name="DOE Joint Genome Institute"/>
            <person name="Kuo A."/>
            <person name="Ruytinx J."/>
            <person name="Rineau F."/>
            <person name="Colpaert J."/>
            <person name="Kohler A."/>
            <person name="Nagy L.G."/>
            <person name="Floudas D."/>
            <person name="Copeland A."/>
            <person name="Barry K.W."/>
            <person name="Cichocki N."/>
            <person name="Veneault-Fourrey C."/>
            <person name="LaButti K."/>
            <person name="Lindquist E.A."/>
            <person name="Lipzen A."/>
            <person name="Lundell T."/>
            <person name="Morin E."/>
            <person name="Murat C."/>
            <person name="Sun H."/>
            <person name="Tunlid A."/>
            <person name="Henrissat B."/>
            <person name="Grigoriev I.V."/>
            <person name="Hibbett D.S."/>
            <person name="Martin F."/>
            <person name="Nordberg H.P."/>
            <person name="Cantor M.N."/>
            <person name="Hua S.X."/>
        </authorList>
    </citation>
    <scope>NUCLEOTIDE SEQUENCE [LARGE SCALE GENOMIC DNA]</scope>
    <source>
        <strain evidence="4 5">UH-Slu-Lm8-n1</strain>
    </source>
</reference>
<feature type="repeat" description="WD" evidence="3">
    <location>
        <begin position="88"/>
        <end position="129"/>
    </location>
</feature>
<accession>A0A0C9ZV31</accession>
<protein>
    <recommendedName>
        <fullName evidence="6">WD40 repeat-like protein</fullName>
    </recommendedName>
</protein>
<dbReference type="InParanoid" id="A0A0C9ZV31"/>
<dbReference type="InterPro" id="IPR036322">
    <property type="entry name" value="WD40_repeat_dom_sf"/>
</dbReference>
<dbReference type="Proteomes" id="UP000054485">
    <property type="component" value="Unassembled WGS sequence"/>
</dbReference>
<dbReference type="Pfam" id="PF00400">
    <property type="entry name" value="WD40"/>
    <property type="match status" value="6"/>
</dbReference>
<dbReference type="HOGENOM" id="CLU_000288_57_33_1"/>
<reference evidence="5" key="2">
    <citation type="submission" date="2015-01" db="EMBL/GenBank/DDBJ databases">
        <title>Evolutionary Origins and Diversification of the Mycorrhizal Mutualists.</title>
        <authorList>
            <consortium name="DOE Joint Genome Institute"/>
            <consortium name="Mycorrhizal Genomics Consortium"/>
            <person name="Kohler A."/>
            <person name="Kuo A."/>
            <person name="Nagy L.G."/>
            <person name="Floudas D."/>
            <person name="Copeland A."/>
            <person name="Barry K.W."/>
            <person name="Cichocki N."/>
            <person name="Veneault-Fourrey C."/>
            <person name="LaButti K."/>
            <person name="Lindquist E.A."/>
            <person name="Lipzen A."/>
            <person name="Lundell T."/>
            <person name="Morin E."/>
            <person name="Murat C."/>
            <person name="Riley R."/>
            <person name="Ohm R."/>
            <person name="Sun H."/>
            <person name="Tunlid A."/>
            <person name="Henrissat B."/>
            <person name="Grigoriev I.V."/>
            <person name="Hibbett D.S."/>
            <person name="Martin F."/>
        </authorList>
    </citation>
    <scope>NUCLEOTIDE SEQUENCE [LARGE SCALE GENOMIC DNA]</scope>
    <source>
        <strain evidence="5">UH-Slu-Lm8-n1</strain>
    </source>
</reference>
<evidence type="ECO:0000256" key="1">
    <source>
        <dbReference type="ARBA" id="ARBA00022574"/>
    </source>
</evidence>